<reference evidence="1" key="2">
    <citation type="journal article" date="2015" name="Fish Shellfish Immunol.">
        <title>Early steps in the European eel (Anguilla anguilla)-Vibrio vulnificus interaction in the gills: Role of the RtxA13 toxin.</title>
        <authorList>
            <person name="Callol A."/>
            <person name="Pajuelo D."/>
            <person name="Ebbesson L."/>
            <person name="Teles M."/>
            <person name="MacKenzie S."/>
            <person name="Amaro C."/>
        </authorList>
    </citation>
    <scope>NUCLEOTIDE SEQUENCE</scope>
</reference>
<evidence type="ECO:0000313" key="1">
    <source>
        <dbReference type="EMBL" id="JAH21857.1"/>
    </source>
</evidence>
<name>A0A0E9QZE2_ANGAN</name>
<accession>A0A0E9QZE2</accession>
<dbReference type="EMBL" id="GBXM01086720">
    <property type="protein sequence ID" value="JAH21857.1"/>
    <property type="molecule type" value="Transcribed_RNA"/>
</dbReference>
<dbReference type="AlphaFoldDB" id="A0A0E9QZE2"/>
<organism evidence="1">
    <name type="scientific">Anguilla anguilla</name>
    <name type="common">European freshwater eel</name>
    <name type="synonym">Muraena anguilla</name>
    <dbReference type="NCBI Taxonomy" id="7936"/>
    <lineage>
        <taxon>Eukaryota</taxon>
        <taxon>Metazoa</taxon>
        <taxon>Chordata</taxon>
        <taxon>Craniata</taxon>
        <taxon>Vertebrata</taxon>
        <taxon>Euteleostomi</taxon>
        <taxon>Actinopterygii</taxon>
        <taxon>Neopterygii</taxon>
        <taxon>Teleostei</taxon>
        <taxon>Anguilliformes</taxon>
        <taxon>Anguillidae</taxon>
        <taxon>Anguilla</taxon>
    </lineage>
</organism>
<proteinExistence type="predicted"/>
<sequence length="49" mass="5920">MQVFNNPHPLFHRVEQLVCTICTVNMFCTLSHIHLLQRTWSYRVKYNIS</sequence>
<protein>
    <submittedName>
        <fullName evidence="1">Uncharacterized protein</fullName>
    </submittedName>
</protein>
<reference evidence="1" key="1">
    <citation type="submission" date="2014-11" db="EMBL/GenBank/DDBJ databases">
        <authorList>
            <person name="Amaro Gonzalez C."/>
        </authorList>
    </citation>
    <scope>NUCLEOTIDE SEQUENCE</scope>
</reference>